<dbReference type="RefSeq" id="WP_291794379.1">
    <property type="nucleotide sequence ID" value="NZ_BAAAPZ010000006.1"/>
</dbReference>
<dbReference type="Proteomes" id="UP001500984">
    <property type="component" value="Unassembled WGS sequence"/>
</dbReference>
<feature type="transmembrane region" description="Helical" evidence="6">
    <location>
        <begin position="118"/>
        <end position="143"/>
    </location>
</feature>
<feature type="transmembrane region" description="Helical" evidence="6">
    <location>
        <begin position="52"/>
        <end position="71"/>
    </location>
</feature>
<keyword evidence="2 6" id="KW-0812">Transmembrane</keyword>
<feature type="transmembrane region" description="Helical" evidence="6">
    <location>
        <begin position="155"/>
        <end position="174"/>
    </location>
</feature>
<accession>A0ABN2WQY3</accession>
<sequence length="418" mass="42428">MSMSPAEFAAAFSAGLLAFTLIASGASKAGRTSGTLASMMTLRVPEPLQRRWVAGLVPVWEIGLAAALLVAPGPFRALAGGAAVLTMLVFTVLIAGVLRRGEEADCGCFGPFAATDRVTGWTLARNIVLVLAAVLATAGTWSAPALLQVLVRSDALSLVSLCLGWVLVAVLVLLRTRTVLRRELRRAPRAMSGMGALSPAVHAPGTTASETGARGAEPGARAVASGGRVGGSGGDGGAGGAASGGEGAGGDAAGLGEPDGWEPPPLSPASIALGLDPARPGEVRMGEQIPRSELVSATGITQELPDLGDGRPTLLLFLSTSCGNCHPVAERAAGWAEELAPLQLRVATSSTPREMERMFPALLPYTRYGAASALSRLGVQRSPAAVLLGGREQPVIASPLAYGLQEIEGLVEAVSGAR</sequence>
<keyword evidence="9" id="KW-1185">Reference proteome</keyword>
<evidence type="ECO:0000256" key="1">
    <source>
        <dbReference type="ARBA" id="ARBA00004141"/>
    </source>
</evidence>
<keyword evidence="4 6" id="KW-0472">Membrane</keyword>
<dbReference type="InterPro" id="IPR009908">
    <property type="entry name" value="Methylamine_util_MauE"/>
</dbReference>
<protein>
    <recommendedName>
        <fullName evidence="7">Methylamine utilisation protein MauE domain-containing protein</fullName>
    </recommendedName>
</protein>
<evidence type="ECO:0000256" key="4">
    <source>
        <dbReference type="ARBA" id="ARBA00023136"/>
    </source>
</evidence>
<evidence type="ECO:0000256" key="2">
    <source>
        <dbReference type="ARBA" id="ARBA00022692"/>
    </source>
</evidence>
<evidence type="ECO:0000256" key="5">
    <source>
        <dbReference type="SAM" id="MobiDB-lite"/>
    </source>
</evidence>
<feature type="region of interest" description="Disordered" evidence="5">
    <location>
        <begin position="195"/>
        <end position="275"/>
    </location>
</feature>
<organism evidence="8 9">
    <name type="scientific">Brevibacterium salitolerans</name>
    <dbReference type="NCBI Taxonomy" id="1403566"/>
    <lineage>
        <taxon>Bacteria</taxon>
        <taxon>Bacillati</taxon>
        <taxon>Actinomycetota</taxon>
        <taxon>Actinomycetes</taxon>
        <taxon>Micrococcales</taxon>
        <taxon>Brevibacteriaceae</taxon>
        <taxon>Brevibacterium</taxon>
    </lineage>
</organism>
<comment type="caution">
    <text evidence="8">The sequence shown here is derived from an EMBL/GenBank/DDBJ whole genome shotgun (WGS) entry which is preliminary data.</text>
</comment>
<dbReference type="EMBL" id="BAAAPZ010000006">
    <property type="protein sequence ID" value="GAA2097356.1"/>
    <property type="molecule type" value="Genomic_DNA"/>
</dbReference>
<feature type="compositionally biased region" description="Gly residues" evidence="5">
    <location>
        <begin position="227"/>
        <end position="253"/>
    </location>
</feature>
<name>A0ABN2WQY3_9MICO</name>
<dbReference type="InterPro" id="IPR036249">
    <property type="entry name" value="Thioredoxin-like_sf"/>
</dbReference>
<proteinExistence type="predicted"/>
<comment type="subcellular location">
    <subcellularLocation>
        <location evidence="1">Membrane</location>
        <topology evidence="1">Multi-pass membrane protein</topology>
    </subcellularLocation>
</comment>
<feature type="transmembrane region" description="Helical" evidence="6">
    <location>
        <begin position="78"/>
        <end position="98"/>
    </location>
</feature>
<reference evidence="8 9" key="1">
    <citation type="journal article" date="2019" name="Int. J. Syst. Evol. Microbiol.">
        <title>The Global Catalogue of Microorganisms (GCM) 10K type strain sequencing project: providing services to taxonomists for standard genome sequencing and annotation.</title>
        <authorList>
            <consortium name="The Broad Institute Genomics Platform"/>
            <consortium name="The Broad Institute Genome Sequencing Center for Infectious Disease"/>
            <person name="Wu L."/>
            <person name="Ma J."/>
        </authorList>
    </citation>
    <scope>NUCLEOTIDE SEQUENCE [LARGE SCALE GENOMIC DNA]</scope>
    <source>
        <strain evidence="8 9">JCM 15900</strain>
    </source>
</reference>
<evidence type="ECO:0000259" key="7">
    <source>
        <dbReference type="Pfam" id="PF07291"/>
    </source>
</evidence>
<evidence type="ECO:0000313" key="9">
    <source>
        <dbReference type="Proteomes" id="UP001500984"/>
    </source>
</evidence>
<dbReference type="SUPFAM" id="SSF52833">
    <property type="entry name" value="Thioredoxin-like"/>
    <property type="match status" value="1"/>
</dbReference>
<evidence type="ECO:0000256" key="3">
    <source>
        <dbReference type="ARBA" id="ARBA00022989"/>
    </source>
</evidence>
<evidence type="ECO:0000313" key="8">
    <source>
        <dbReference type="EMBL" id="GAA2097356.1"/>
    </source>
</evidence>
<keyword evidence="3 6" id="KW-1133">Transmembrane helix</keyword>
<feature type="domain" description="Methylamine utilisation protein MauE" evidence="7">
    <location>
        <begin position="9"/>
        <end position="137"/>
    </location>
</feature>
<evidence type="ECO:0000256" key="6">
    <source>
        <dbReference type="SAM" id="Phobius"/>
    </source>
</evidence>
<dbReference type="Pfam" id="PF07291">
    <property type="entry name" value="MauE"/>
    <property type="match status" value="1"/>
</dbReference>
<gene>
    <name evidence="8" type="ORF">GCM10009823_18020</name>
</gene>